<feature type="region of interest" description="Disordered" evidence="1">
    <location>
        <begin position="79"/>
        <end position="106"/>
    </location>
</feature>
<dbReference type="GeneID" id="108664531"/>
<dbReference type="OMA" id="RIFVEIT"/>
<gene>
    <name evidence="3" type="primary">LOC108664531</name>
</gene>
<reference evidence="3" key="1">
    <citation type="submission" date="2025-08" db="UniProtKB">
        <authorList>
            <consortium name="RefSeq"/>
        </authorList>
    </citation>
    <scope>IDENTIFICATION</scope>
    <source>
        <tissue evidence="3">Whole organism</tissue>
    </source>
</reference>
<accession>A0A8B7MYK6</accession>
<keyword evidence="2" id="KW-1185">Reference proteome</keyword>
<dbReference type="PANTHER" id="PTHR13333:SF5">
    <property type="entry name" value="M-AAA PROTEASE-INTERACTING PROTEIN 1, MITOCHONDRIAL"/>
    <property type="match status" value="1"/>
</dbReference>
<proteinExistence type="predicted"/>
<dbReference type="Proteomes" id="UP000694843">
    <property type="component" value="Unplaced"/>
</dbReference>
<dbReference type="Gene3D" id="3.10.450.240">
    <property type="match status" value="1"/>
</dbReference>
<sequence length="312" mass="36351">MNSHLGARYRACRCLVLVRALHHASPSVSSRPPFSSSASKSLNFSTLNKIQKIYKVPSAAKLLCSALLDGNFSQNRVWYRRPPPSSEHKSDDVRDARTDDNKDEWRPKKSGQVELMDFPWIIWPSLLLTLRNWFFTHFIIKPYYDPEFSMPAFREGAKQALVSVSEDLARGDLKSLTGRVTQECISQLRESFPRLSLKQKSDLRVGLSDIFFSFPYQLGVIFQPENEGKMDRIFVEITMCYHIYRDFQEFIQDKEDIRDNSFIHQNADFYNEADRITIANYRFIREFTKGTNDDWTINVINHFKPGQALENK</sequence>
<dbReference type="GO" id="GO:0005743">
    <property type="term" value="C:mitochondrial inner membrane"/>
    <property type="evidence" value="ECO:0007669"/>
    <property type="project" value="TreeGrafter"/>
</dbReference>
<dbReference type="RefSeq" id="XP_018006621.1">
    <property type="nucleotide sequence ID" value="XM_018151132.2"/>
</dbReference>
<dbReference type="GO" id="GO:0032979">
    <property type="term" value="P:protein insertion into mitochondrial inner membrane from matrix"/>
    <property type="evidence" value="ECO:0007669"/>
    <property type="project" value="TreeGrafter"/>
</dbReference>
<protein>
    <submittedName>
        <fullName evidence="3">M-AAA protease-interacting protein 1, mitochondrial</fullName>
    </submittedName>
</protein>
<organism evidence="2 3">
    <name type="scientific">Hyalella azteca</name>
    <name type="common">Amphipod</name>
    <dbReference type="NCBI Taxonomy" id="294128"/>
    <lineage>
        <taxon>Eukaryota</taxon>
        <taxon>Metazoa</taxon>
        <taxon>Ecdysozoa</taxon>
        <taxon>Arthropoda</taxon>
        <taxon>Crustacea</taxon>
        <taxon>Multicrustacea</taxon>
        <taxon>Malacostraca</taxon>
        <taxon>Eumalacostraca</taxon>
        <taxon>Peracarida</taxon>
        <taxon>Amphipoda</taxon>
        <taxon>Senticaudata</taxon>
        <taxon>Talitrida</taxon>
        <taxon>Talitroidea</taxon>
        <taxon>Hyalellidae</taxon>
        <taxon>Hyalella</taxon>
    </lineage>
</organism>
<dbReference type="KEGG" id="hazt:108664531"/>
<keyword evidence="3" id="KW-0645">Protease</keyword>
<evidence type="ECO:0000256" key="1">
    <source>
        <dbReference type="SAM" id="MobiDB-lite"/>
    </source>
</evidence>
<dbReference type="GO" id="GO:0043022">
    <property type="term" value="F:ribosome binding"/>
    <property type="evidence" value="ECO:0007669"/>
    <property type="project" value="TreeGrafter"/>
</dbReference>
<name>A0A8B7MYK6_HYAAZ</name>
<dbReference type="AlphaFoldDB" id="A0A8B7MYK6"/>
<dbReference type="PANTHER" id="PTHR13333">
    <property type="entry name" value="M-AAA PROTEASE-INTERACTING PROTEIN 1, MITOCHONDRIAL"/>
    <property type="match status" value="1"/>
</dbReference>
<keyword evidence="3" id="KW-0378">Hydrolase</keyword>
<dbReference type="OrthoDB" id="7249367at2759"/>
<dbReference type="GO" id="GO:0006508">
    <property type="term" value="P:proteolysis"/>
    <property type="evidence" value="ECO:0007669"/>
    <property type="project" value="UniProtKB-KW"/>
</dbReference>
<dbReference type="GO" id="GO:0008233">
    <property type="term" value="F:peptidase activity"/>
    <property type="evidence" value="ECO:0007669"/>
    <property type="project" value="UniProtKB-KW"/>
</dbReference>
<feature type="compositionally biased region" description="Basic and acidic residues" evidence="1">
    <location>
        <begin position="86"/>
        <end position="106"/>
    </location>
</feature>
<evidence type="ECO:0000313" key="2">
    <source>
        <dbReference type="Proteomes" id="UP000694843"/>
    </source>
</evidence>
<evidence type="ECO:0000313" key="3">
    <source>
        <dbReference type="RefSeq" id="XP_018006621.1"/>
    </source>
</evidence>